<dbReference type="EMBL" id="JBHPBY010000335">
    <property type="protein sequence ID" value="MFC1852582.1"/>
    <property type="molecule type" value="Genomic_DNA"/>
</dbReference>
<proteinExistence type="predicted"/>
<evidence type="ECO:0000313" key="3">
    <source>
        <dbReference type="EMBL" id="MFC1852582.1"/>
    </source>
</evidence>
<dbReference type="SUPFAM" id="SSF48452">
    <property type="entry name" value="TPR-like"/>
    <property type="match status" value="2"/>
</dbReference>
<dbReference type="InterPro" id="IPR019734">
    <property type="entry name" value="TPR_rpt"/>
</dbReference>
<evidence type="ECO:0000256" key="2">
    <source>
        <dbReference type="ARBA" id="ARBA00022840"/>
    </source>
</evidence>
<keyword evidence="2" id="KW-0067">ATP-binding</keyword>
<dbReference type="InterPro" id="IPR011990">
    <property type="entry name" value="TPR-like_helical_dom_sf"/>
</dbReference>
<dbReference type="PANTHER" id="PTHR16305">
    <property type="entry name" value="TESTICULAR SOLUBLE ADENYLYL CYCLASE"/>
    <property type="match status" value="1"/>
</dbReference>
<accession>A0ABV6Z2A2</accession>
<keyword evidence="4" id="KW-1185">Reference proteome</keyword>
<keyword evidence="1" id="KW-0547">Nucleotide-binding</keyword>
<sequence>MRQYISLHVLEGKKYYPEKHHDAAFVSNYELKLSKDLSVLSRYDDNTLKNLSHALGLSVAELSIPATHITQLEPKERHDLLLLALHSWFTALGVNNPTVVTFEDFHWADPSTLEVLEWFIKQVGYDVFSEVAPKEGCGMVVILLARPELDTRWELCKSWPGEKITLHTLGDTPVADLARNFLQGTVSEEIVRFIVKQAGGNPYHVEELIKYLLETKSIVMVPEPPAVAGSPQPHGRWKIQAGLQLERQVPLTLSGVLGARFDSLPPPHRQVLTGASVIGRTFWENLVSLMIRKVITNELELLKRRELVFGRAYSEMPGDNEYVFKHALFREVVYNRLTKKDRLRYHRTVIEILDRILTGPTRSSLLALKAWHQENSGIIPVAMVTYTQAAEKALAEGSPEDGLLYLEKSIAFLSDPMELPDQEQKKLLPVLMDRKGDILQLMGRYELAAAAFASAIEHSMDKTLQASCTRKKANILATMGDLSGARQTFEAALILADGQPLEQVRILNDLSYFEAKVQSKHEEAQRYCDQALHQMESLFPVLKNNRNVMSPETLTKQIPREALMVLANTFNRVGIVSTCRGDLERGIEFCQKDLDLSHEIGDQKGISRASGNIGVVSFYQGDLDQALKYNLYGQALSLAQQTEHAHDTLMKAHDLARKHGLGLLDRQIESTMKRLSTCGF</sequence>
<evidence type="ECO:0000256" key="1">
    <source>
        <dbReference type="ARBA" id="ARBA00022741"/>
    </source>
</evidence>
<comment type="caution">
    <text evidence="3">The sequence shown here is derived from an EMBL/GenBank/DDBJ whole genome shotgun (WGS) entry which is preliminary data.</text>
</comment>
<dbReference type="Gene3D" id="1.25.40.10">
    <property type="entry name" value="Tetratricopeptide repeat domain"/>
    <property type="match status" value="2"/>
</dbReference>
<evidence type="ECO:0008006" key="5">
    <source>
        <dbReference type="Google" id="ProtNLM"/>
    </source>
</evidence>
<organism evidence="3 4">
    <name type="scientific">candidate division CSSED10-310 bacterium</name>
    <dbReference type="NCBI Taxonomy" id="2855610"/>
    <lineage>
        <taxon>Bacteria</taxon>
        <taxon>Bacteria division CSSED10-310</taxon>
    </lineage>
</organism>
<dbReference type="Proteomes" id="UP001594351">
    <property type="component" value="Unassembled WGS sequence"/>
</dbReference>
<gene>
    <name evidence="3" type="ORF">ACFL27_20485</name>
</gene>
<evidence type="ECO:0000313" key="4">
    <source>
        <dbReference type="Proteomes" id="UP001594351"/>
    </source>
</evidence>
<reference evidence="3 4" key="1">
    <citation type="submission" date="2024-09" db="EMBL/GenBank/DDBJ databases">
        <title>Laminarin stimulates single cell rates of sulfate reduction while oxygen inhibits transcriptomic activity in coastal marine sediment.</title>
        <authorList>
            <person name="Lindsay M."/>
            <person name="Orcutt B."/>
            <person name="Emerson D."/>
            <person name="Stepanauskas R."/>
            <person name="D'Angelo T."/>
        </authorList>
    </citation>
    <scope>NUCLEOTIDE SEQUENCE [LARGE SCALE GENOMIC DNA]</scope>
    <source>
        <strain evidence="3">SAG AM-311-K15</strain>
    </source>
</reference>
<name>A0ABV6Z2A2_UNCC1</name>
<dbReference type="PANTHER" id="PTHR16305:SF28">
    <property type="entry name" value="GUANYLATE CYCLASE DOMAIN-CONTAINING PROTEIN"/>
    <property type="match status" value="1"/>
</dbReference>
<protein>
    <recommendedName>
        <fullName evidence="5">Tetratricopeptide repeat protein</fullName>
    </recommendedName>
</protein>
<dbReference type="SMART" id="SM00028">
    <property type="entry name" value="TPR"/>
    <property type="match status" value="4"/>
</dbReference>